<dbReference type="GO" id="GO:0004497">
    <property type="term" value="F:monooxygenase activity"/>
    <property type="evidence" value="ECO:0007669"/>
    <property type="project" value="UniProtKB-KW"/>
</dbReference>
<keyword evidence="3" id="KW-0274">FAD</keyword>
<dbReference type="Gene3D" id="3.40.30.120">
    <property type="match status" value="1"/>
</dbReference>
<evidence type="ECO:0000313" key="7">
    <source>
        <dbReference type="EMBL" id="KAK5997654.1"/>
    </source>
</evidence>
<evidence type="ECO:0000313" key="8">
    <source>
        <dbReference type="Proteomes" id="UP001338125"/>
    </source>
</evidence>
<dbReference type="InterPro" id="IPR002938">
    <property type="entry name" value="FAD-bd"/>
</dbReference>
<keyword evidence="2" id="KW-0285">Flavoprotein</keyword>
<name>A0ABR0T099_9HYPO</name>
<comment type="cofactor">
    <cofactor evidence="1">
        <name>FAD</name>
        <dbReference type="ChEBI" id="CHEBI:57692"/>
    </cofactor>
</comment>
<comment type="caution">
    <text evidence="7">The sequence shown here is derived from an EMBL/GenBank/DDBJ whole genome shotgun (WGS) entry which is preliminary data.</text>
</comment>
<dbReference type="Proteomes" id="UP001338125">
    <property type="component" value="Unassembled WGS sequence"/>
</dbReference>
<feature type="domain" description="FAD-binding" evidence="6">
    <location>
        <begin position="5"/>
        <end position="362"/>
    </location>
</feature>
<protein>
    <submittedName>
        <fullName evidence="7">Rifampicin monooxygenase</fullName>
    </submittedName>
</protein>
<dbReference type="SUPFAM" id="SSF51905">
    <property type="entry name" value="FAD/NAD(P)-binding domain"/>
    <property type="match status" value="1"/>
</dbReference>
<feature type="region of interest" description="Disordered" evidence="5">
    <location>
        <begin position="307"/>
        <end position="328"/>
    </location>
</feature>
<keyword evidence="8" id="KW-1185">Reference proteome</keyword>
<dbReference type="Gene3D" id="3.50.50.60">
    <property type="entry name" value="FAD/NAD(P)-binding domain"/>
    <property type="match status" value="1"/>
</dbReference>
<dbReference type="Gene3D" id="3.30.70.2450">
    <property type="match status" value="1"/>
</dbReference>
<evidence type="ECO:0000256" key="2">
    <source>
        <dbReference type="ARBA" id="ARBA00022630"/>
    </source>
</evidence>
<reference evidence="7 8" key="1">
    <citation type="submission" date="2024-01" db="EMBL/GenBank/DDBJ databases">
        <title>Complete genome of Cladobotryum mycophilum ATHUM6906.</title>
        <authorList>
            <person name="Christinaki A.C."/>
            <person name="Myridakis A.I."/>
            <person name="Kouvelis V.N."/>
        </authorList>
    </citation>
    <scope>NUCLEOTIDE SEQUENCE [LARGE SCALE GENOMIC DNA]</scope>
    <source>
        <strain evidence="7 8">ATHUM6906</strain>
    </source>
</reference>
<evidence type="ECO:0000259" key="6">
    <source>
        <dbReference type="Pfam" id="PF01494"/>
    </source>
</evidence>
<dbReference type="InterPro" id="IPR036188">
    <property type="entry name" value="FAD/NAD-bd_sf"/>
</dbReference>
<evidence type="ECO:0000256" key="1">
    <source>
        <dbReference type="ARBA" id="ARBA00001974"/>
    </source>
</evidence>
<dbReference type="PANTHER" id="PTHR43004:SF19">
    <property type="entry name" value="BINDING MONOOXYGENASE, PUTATIVE (JCVI)-RELATED"/>
    <property type="match status" value="1"/>
</dbReference>
<evidence type="ECO:0000256" key="5">
    <source>
        <dbReference type="SAM" id="MobiDB-lite"/>
    </source>
</evidence>
<dbReference type="EMBL" id="JAVFKD010000001">
    <property type="protein sequence ID" value="KAK5997654.1"/>
    <property type="molecule type" value="Genomic_DNA"/>
</dbReference>
<keyword evidence="7" id="KW-0503">Monooxygenase</keyword>
<dbReference type="PRINTS" id="PR00420">
    <property type="entry name" value="RNGMNOXGNASE"/>
</dbReference>
<dbReference type="Pfam" id="PF01494">
    <property type="entry name" value="FAD_binding_3"/>
    <property type="match status" value="1"/>
</dbReference>
<dbReference type="PANTHER" id="PTHR43004">
    <property type="entry name" value="TRK SYSTEM POTASSIUM UPTAKE PROTEIN"/>
    <property type="match status" value="1"/>
</dbReference>
<keyword evidence="4" id="KW-0560">Oxidoreductase</keyword>
<dbReference type="InterPro" id="IPR050641">
    <property type="entry name" value="RIFMO-like"/>
</dbReference>
<sequence length="538" mass="58708">MFSSTVLVVGSGPVGLWLALELRRSNVDVLVIDTKLSMNDRSIHSKALTLSAGTLATFDSRGLASSFLAEALPMTRAHFGALETLLELNENVLGVRHAYNLAIPQAQTEKILLRHCLNAGVRFEWGLKFLGLAKNGSDGVVASAGRLSADGSLTNETIDLYSQWLVGCDGTHSTVRAAANIAFEGVPSEVTGVLADAKFTNLPPPDASGGWIIRRGPKGSGMIIRLGDGVHHRFVGLFTDAKHRKASEDISLDDIKSHLSSTFGSDLGVHSPLWLSRYGSACRMASPFGKGRVFLAGDAAHQMLPAGGKATQEENAGRKTVAQPRSEDYRAEKITEASERVIRLLDTYTTERHAAVKDVIDNVLAQMALLVADKPHENAIRSVFSETLKFPDLNGLWARRVTGFGEPTAPFHLEGQGDETLIGTRLTHMRVGKSGDDLFNTMSLDHFVLLLRQDSADDEKKYHNCLQKGIVGWSKRVTVLVSPTYSTSEVWNEVMAVLVRPDGRIAWVGRTKSGTEIMIDSLRQVLQRWFGEEQRADK</sequence>
<evidence type="ECO:0000256" key="4">
    <source>
        <dbReference type="ARBA" id="ARBA00023002"/>
    </source>
</evidence>
<accession>A0ABR0T099</accession>
<gene>
    <name evidence="7" type="ORF">PT974_00009</name>
</gene>
<organism evidence="7 8">
    <name type="scientific">Cladobotryum mycophilum</name>
    <dbReference type="NCBI Taxonomy" id="491253"/>
    <lineage>
        <taxon>Eukaryota</taxon>
        <taxon>Fungi</taxon>
        <taxon>Dikarya</taxon>
        <taxon>Ascomycota</taxon>
        <taxon>Pezizomycotina</taxon>
        <taxon>Sordariomycetes</taxon>
        <taxon>Hypocreomycetidae</taxon>
        <taxon>Hypocreales</taxon>
        <taxon>Hypocreaceae</taxon>
        <taxon>Cladobotryum</taxon>
    </lineage>
</organism>
<dbReference type="Pfam" id="PF21274">
    <property type="entry name" value="Rng_hyd_C"/>
    <property type="match status" value="1"/>
</dbReference>
<proteinExistence type="predicted"/>
<evidence type="ECO:0000256" key="3">
    <source>
        <dbReference type="ARBA" id="ARBA00022827"/>
    </source>
</evidence>